<gene>
    <name evidence="1" type="ORF">J2Z66_002998</name>
</gene>
<protein>
    <submittedName>
        <fullName evidence="1">Cyclic lactone autoinducer peptide</fullName>
    </submittedName>
</protein>
<keyword evidence="2" id="KW-1185">Reference proteome</keyword>
<dbReference type="Proteomes" id="UP001519287">
    <property type="component" value="Unassembled WGS sequence"/>
</dbReference>
<dbReference type="RefSeq" id="WP_209972141.1">
    <property type="nucleotide sequence ID" value="NZ_JAGGLB010000008.1"/>
</dbReference>
<organism evidence="1 2">
    <name type="scientific">Paenibacillus eucommiae</name>
    <dbReference type="NCBI Taxonomy" id="1355755"/>
    <lineage>
        <taxon>Bacteria</taxon>
        <taxon>Bacillati</taxon>
        <taxon>Bacillota</taxon>
        <taxon>Bacilli</taxon>
        <taxon>Bacillales</taxon>
        <taxon>Paenibacillaceae</taxon>
        <taxon>Paenibacillus</taxon>
    </lineage>
</organism>
<dbReference type="EMBL" id="JAGGLB010000008">
    <property type="protein sequence ID" value="MBP1991391.1"/>
    <property type="molecule type" value="Genomic_DNA"/>
</dbReference>
<evidence type="ECO:0000313" key="2">
    <source>
        <dbReference type="Proteomes" id="UP001519287"/>
    </source>
</evidence>
<name>A0ABS4IX00_9BACL</name>
<accession>A0ABS4IX00</accession>
<sequence>MKKIAAKAANTILNSIAKQLGKTNCWFGCYRQDVPQELMK</sequence>
<comment type="caution">
    <text evidence="1">The sequence shown here is derived from an EMBL/GenBank/DDBJ whole genome shotgun (WGS) entry which is preliminary data.</text>
</comment>
<dbReference type="NCBIfam" id="TIGR04223">
    <property type="entry name" value="quorum_AgrD"/>
    <property type="match status" value="1"/>
</dbReference>
<reference evidence="1 2" key="1">
    <citation type="submission" date="2021-03" db="EMBL/GenBank/DDBJ databases">
        <title>Genomic Encyclopedia of Type Strains, Phase IV (KMG-IV): sequencing the most valuable type-strain genomes for metagenomic binning, comparative biology and taxonomic classification.</title>
        <authorList>
            <person name="Goeker M."/>
        </authorList>
    </citation>
    <scope>NUCLEOTIDE SEQUENCE [LARGE SCALE GENOMIC DNA]</scope>
    <source>
        <strain evidence="1 2">DSM 26048</strain>
    </source>
</reference>
<dbReference type="InterPro" id="IPR009229">
    <property type="entry name" value="AgrD"/>
</dbReference>
<proteinExistence type="predicted"/>
<evidence type="ECO:0000313" key="1">
    <source>
        <dbReference type="EMBL" id="MBP1991391.1"/>
    </source>
</evidence>